<dbReference type="EMBL" id="ACQA01000002">
    <property type="protein sequence ID" value="EEQ93741.1"/>
    <property type="molecule type" value="Genomic_DNA"/>
</dbReference>
<name>C4WM41_9HYPH</name>
<dbReference type="HOGENOM" id="CLU_3219344_0_0_5"/>
<organism evidence="1 2">
    <name type="scientific">Brucella intermedia LMG 3301</name>
    <dbReference type="NCBI Taxonomy" id="641118"/>
    <lineage>
        <taxon>Bacteria</taxon>
        <taxon>Pseudomonadati</taxon>
        <taxon>Pseudomonadota</taxon>
        <taxon>Alphaproteobacteria</taxon>
        <taxon>Hyphomicrobiales</taxon>
        <taxon>Brucellaceae</taxon>
        <taxon>Brucella/Ochrobactrum group</taxon>
        <taxon>Brucella</taxon>
    </lineage>
</organism>
<dbReference type="Proteomes" id="UP000004386">
    <property type="component" value="Unassembled WGS sequence"/>
</dbReference>
<proteinExistence type="predicted"/>
<protein>
    <submittedName>
        <fullName evidence="1">Uncharacterized protein</fullName>
    </submittedName>
</protein>
<sequence length="44" mass="4843">MNNREVSLFLKAALLCRIVTKLLSDAIVNGTLQRSADGSEPQIR</sequence>
<evidence type="ECO:0000313" key="1">
    <source>
        <dbReference type="EMBL" id="EEQ93741.1"/>
    </source>
</evidence>
<gene>
    <name evidence="1" type="ORF">OINT_2000913</name>
</gene>
<accession>C4WM41</accession>
<dbReference type="AlphaFoldDB" id="C4WM41"/>
<comment type="caution">
    <text evidence="1">The sequence shown here is derived from an EMBL/GenBank/DDBJ whole genome shotgun (WGS) entry which is preliminary data.</text>
</comment>
<reference evidence="1 2" key="1">
    <citation type="submission" date="2009-05" db="EMBL/GenBank/DDBJ databases">
        <authorList>
            <person name="Setubal J.C."/>
            <person name="Boyle S."/>
            <person name="Crasta O.R."/>
            <person name="Gillespie J.J."/>
            <person name="Kenyon R.W."/>
            <person name="Lu J."/>
            <person name="Mane S."/>
            <person name="Nagrani S."/>
            <person name="Shallom J.M."/>
            <person name="Shallom S."/>
            <person name="Shukla M."/>
            <person name="Snyder E.E."/>
            <person name="Sobral B.W."/>
            <person name="Wattam A.R."/>
            <person name="Will R."/>
            <person name="Williams K."/>
            <person name="Yoo H."/>
            <person name="Munk C."/>
            <person name="Tapia R."/>
            <person name="Green L."/>
            <person name="Rogers Y."/>
            <person name="Detter J.C."/>
            <person name="Bruce D."/>
            <person name="Brettin T.S."/>
            <person name="Tsolis R."/>
        </authorList>
    </citation>
    <scope>NUCLEOTIDE SEQUENCE [LARGE SCALE GENOMIC DNA]</scope>
    <source>
        <strain evidence="1 2">LMG 3301</strain>
    </source>
</reference>
<evidence type="ECO:0000313" key="2">
    <source>
        <dbReference type="Proteomes" id="UP000004386"/>
    </source>
</evidence>